<protein>
    <submittedName>
        <fullName evidence="2">Uncharacterized protein</fullName>
    </submittedName>
</protein>
<dbReference type="EMBL" id="NIRI02000042">
    <property type="protein sequence ID" value="KAG5449619.1"/>
    <property type="molecule type" value="Genomic_DNA"/>
</dbReference>
<evidence type="ECO:0000256" key="1">
    <source>
        <dbReference type="SAM" id="Coils"/>
    </source>
</evidence>
<reference evidence="2 3" key="1">
    <citation type="journal article" date="2018" name="Biotechnol. Adv.">
        <title>Improved genomic resources and new bioinformatic workflow for the carcinogenic parasite Clonorchis sinensis: Biotechnological implications.</title>
        <authorList>
            <person name="Wang D."/>
            <person name="Korhonen P.K."/>
            <person name="Gasser R.B."/>
            <person name="Young N.D."/>
        </authorList>
    </citation>
    <scope>NUCLEOTIDE SEQUENCE [LARGE SCALE GENOMIC DNA]</scope>
    <source>
        <strain evidence="2">Cs-k2</strain>
    </source>
</reference>
<organism evidence="2 3">
    <name type="scientific">Clonorchis sinensis</name>
    <name type="common">Chinese liver fluke</name>
    <dbReference type="NCBI Taxonomy" id="79923"/>
    <lineage>
        <taxon>Eukaryota</taxon>
        <taxon>Metazoa</taxon>
        <taxon>Spiralia</taxon>
        <taxon>Lophotrochozoa</taxon>
        <taxon>Platyhelminthes</taxon>
        <taxon>Trematoda</taxon>
        <taxon>Digenea</taxon>
        <taxon>Opisthorchiida</taxon>
        <taxon>Opisthorchiata</taxon>
        <taxon>Opisthorchiidae</taxon>
        <taxon>Clonorchis</taxon>
    </lineage>
</organism>
<proteinExistence type="predicted"/>
<sequence length="249" mass="28263">MATSPVNPQSQSWVSRRFRAHQEQTIHPKPVHPVMSSVEVGSTCSQNELQAIEQLAEDLRSAKKNLARWMEQFTNDSNGLDRGLANALLKLREALGKQKWQLERPRRYRMQIVVSGAQYLDEVTVHQVECFNRINEYCSLVIRQAVTLENLCAEYLSNMEASRTKAHSDSTNQPPSKSNIGMVSIFLNPSPDGKLPDVEKRVRAAREMQTKVNKVERMAKEAEVTMNSGRKLFNELVDKCASHLLQSDI</sequence>
<reference evidence="2 3" key="2">
    <citation type="journal article" date="2021" name="Genomics">
        <title>High-quality reference genome for Clonorchis sinensis.</title>
        <authorList>
            <person name="Young N.D."/>
            <person name="Stroehlein A.J."/>
            <person name="Kinkar L."/>
            <person name="Wang T."/>
            <person name="Sohn W.M."/>
            <person name="Chang B.C.H."/>
            <person name="Kaur P."/>
            <person name="Weisz D."/>
            <person name="Dudchenko O."/>
            <person name="Aiden E.L."/>
            <person name="Korhonen P.K."/>
            <person name="Gasser R.B."/>
        </authorList>
    </citation>
    <scope>NUCLEOTIDE SEQUENCE [LARGE SCALE GENOMIC DNA]</scope>
    <source>
        <strain evidence="2">Cs-k2</strain>
    </source>
</reference>
<dbReference type="AlphaFoldDB" id="A0A8T1MKR6"/>
<evidence type="ECO:0000313" key="3">
    <source>
        <dbReference type="Proteomes" id="UP000286415"/>
    </source>
</evidence>
<name>A0A8T1MKR6_CLOSI</name>
<accession>A0A8T1MKR6</accession>
<gene>
    <name evidence="2" type="ORF">CSKR_203956</name>
</gene>
<dbReference type="Proteomes" id="UP000286415">
    <property type="component" value="Unassembled WGS sequence"/>
</dbReference>
<comment type="caution">
    <text evidence="2">The sequence shown here is derived from an EMBL/GenBank/DDBJ whole genome shotgun (WGS) entry which is preliminary data.</text>
</comment>
<keyword evidence="3" id="KW-1185">Reference proteome</keyword>
<dbReference type="OrthoDB" id="6235993at2759"/>
<feature type="coiled-coil region" evidence="1">
    <location>
        <begin position="45"/>
        <end position="72"/>
    </location>
</feature>
<keyword evidence="1" id="KW-0175">Coiled coil</keyword>
<evidence type="ECO:0000313" key="2">
    <source>
        <dbReference type="EMBL" id="KAG5449619.1"/>
    </source>
</evidence>